<sequence length="222" mass="23975">IAGAQLIQVQQHPVDLIVPPGSSLKVSCSITGHSNPNLYWYQWTPEAGFTLVFTSVGKGIVNPSEKDRFKSSRPDNLQIVLESDGVGERDSAVWYCAASPHSVPEQLLSCTKTTPTSVGALAPTKQIVLESDGVGERDSAVWYCAASPHSVPEQLLSCTKTTPTSVGALAQKKKTVYAIFKRFETYIIYGNDNKILQGKFAHCHCSRLKSISPQGPLSVPSS</sequence>
<dbReference type="Proteomes" id="UP000752171">
    <property type="component" value="Unassembled WGS sequence"/>
</dbReference>
<reference evidence="4 5" key="1">
    <citation type="submission" date="2021-07" db="EMBL/GenBank/DDBJ databases">
        <authorList>
            <person name="Imarazene B."/>
            <person name="Zahm M."/>
            <person name="Klopp C."/>
            <person name="Cabau C."/>
            <person name="Beille S."/>
            <person name="Jouanno E."/>
            <person name="Castinel A."/>
            <person name="Lluch J."/>
            <person name="Gil L."/>
            <person name="Kuchtly C."/>
            <person name="Lopez Roques C."/>
            <person name="Donnadieu C."/>
            <person name="Parrinello H."/>
            <person name="Journot L."/>
            <person name="Du K."/>
            <person name="Schartl M."/>
            <person name="Retaux S."/>
            <person name="Guiguen Y."/>
        </authorList>
    </citation>
    <scope>NUCLEOTIDE SEQUENCE [LARGE SCALE GENOMIC DNA]</scope>
    <source>
        <strain evidence="4">Pach_M1</strain>
        <tissue evidence="4">Testis</tissue>
    </source>
</reference>
<accession>A0A8T2LB01</accession>
<proteinExistence type="predicted"/>
<evidence type="ECO:0000313" key="4">
    <source>
        <dbReference type="EMBL" id="KAG9268830.1"/>
    </source>
</evidence>
<dbReference type="GO" id="GO:0005886">
    <property type="term" value="C:plasma membrane"/>
    <property type="evidence" value="ECO:0007669"/>
    <property type="project" value="TreeGrafter"/>
</dbReference>
<dbReference type="PANTHER" id="PTHR23268:SF31">
    <property type="entry name" value="T CELL RECEPTOR BETA VARIABLE 30"/>
    <property type="match status" value="1"/>
</dbReference>
<dbReference type="Gene3D" id="2.60.40.10">
    <property type="entry name" value="Immunoglobulins"/>
    <property type="match status" value="1"/>
</dbReference>
<evidence type="ECO:0000256" key="1">
    <source>
        <dbReference type="ARBA" id="ARBA00022729"/>
    </source>
</evidence>
<dbReference type="InterPro" id="IPR007110">
    <property type="entry name" value="Ig-like_dom"/>
</dbReference>
<dbReference type="InterPro" id="IPR036179">
    <property type="entry name" value="Ig-like_dom_sf"/>
</dbReference>
<keyword evidence="2" id="KW-0391">Immunity</keyword>
<evidence type="ECO:0000256" key="2">
    <source>
        <dbReference type="ARBA" id="ARBA00022859"/>
    </source>
</evidence>
<gene>
    <name evidence="4" type="ORF">AMEX_G17846</name>
</gene>
<feature type="non-terminal residue" evidence="4">
    <location>
        <position position="1"/>
    </location>
</feature>
<dbReference type="InterPro" id="IPR013783">
    <property type="entry name" value="Ig-like_fold"/>
</dbReference>
<dbReference type="AlphaFoldDB" id="A0A8T2LB01"/>
<organism evidence="4 5">
    <name type="scientific">Astyanax mexicanus</name>
    <name type="common">Blind cave fish</name>
    <name type="synonym">Astyanax fasciatus mexicanus</name>
    <dbReference type="NCBI Taxonomy" id="7994"/>
    <lineage>
        <taxon>Eukaryota</taxon>
        <taxon>Metazoa</taxon>
        <taxon>Chordata</taxon>
        <taxon>Craniata</taxon>
        <taxon>Vertebrata</taxon>
        <taxon>Euteleostomi</taxon>
        <taxon>Actinopterygii</taxon>
        <taxon>Neopterygii</taxon>
        <taxon>Teleostei</taxon>
        <taxon>Ostariophysi</taxon>
        <taxon>Characiformes</taxon>
        <taxon>Characoidei</taxon>
        <taxon>Acestrorhamphidae</taxon>
        <taxon>Acestrorhamphinae</taxon>
        <taxon>Astyanax</taxon>
    </lineage>
</organism>
<dbReference type="SUPFAM" id="SSF48726">
    <property type="entry name" value="Immunoglobulin"/>
    <property type="match status" value="1"/>
</dbReference>
<dbReference type="EMBL" id="JAICCE010000014">
    <property type="protein sequence ID" value="KAG9268830.1"/>
    <property type="molecule type" value="Genomic_DNA"/>
</dbReference>
<dbReference type="PANTHER" id="PTHR23268">
    <property type="entry name" value="T-CELL RECEPTOR BETA CHAIN"/>
    <property type="match status" value="1"/>
</dbReference>
<evidence type="ECO:0000259" key="3">
    <source>
        <dbReference type="PROSITE" id="PS50835"/>
    </source>
</evidence>
<protein>
    <recommendedName>
        <fullName evidence="3">Ig-like domain-containing protein</fullName>
    </recommendedName>
</protein>
<feature type="domain" description="Ig-like" evidence="3">
    <location>
        <begin position="7"/>
        <end position="109"/>
    </location>
</feature>
<dbReference type="GO" id="GO:0002376">
    <property type="term" value="P:immune system process"/>
    <property type="evidence" value="ECO:0007669"/>
    <property type="project" value="UniProtKB-KW"/>
</dbReference>
<keyword evidence="1" id="KW-0732">Signal</keyword>
<dbReference type="InterPro" id="IPR013106">
    <property type="entry name" value="Ig_V-set"/>
</dbReference>
<dbReference type="Pfam" id="PF07686">
    <property type="entry name" value="V-set"/>
    <property type="match status" value="1"/>
</dbReference>
<name>A0A8T2LB01_ASTMX</name>
<dbReference type="GO" id="GO:0007166">
    <property type="term" value="P:cell surface receptor signaling pathway"/>
    <property type="evidence" value="ECO:0007669"/>
    <property type="project" value="TreeGrafter"/>
</dbReference>
<evidence type="ECO:0000313" key="5">
    <source>
        <dbReference type="Proteomes" id="UP000752171"/>
    </source>
</evidence>
<comment type="caution">
    <text evidence="4">The sequence shown here is derived from an EMBL/GenBank/DDBJ whole genome shotgun (WGS) entry which is preliminary data.</text>
</comment>
<dbReference type="InterPro" id="IPR050413">
    <property type="entry name" value="TCR_beta_variable"/>
</dbReference>
<dbReference type="PROSITE" id="PS50835">
    <property type="entry name" value="IG_LIKE"/>
    <property type="match status" value="1"/>
</dbReference>
<dbReference type="CDD" id="cd00099">
    <property type="entry name" value="IgV"/>
    <property type="match status" value="1"/>
</dbReference>